<evidence type="ECO:0000313" key="2">
    <source>
        <dbReference type="EMBL" id="KAF9529683.1"/>
    </source>
</evidence>
<evidence type="ECO:0000313" key="3">
    <source>
        <dbReference type="Proteomes" id="UP000807306"/>
    </source>
</evidence>
<feature type="domain" description="F-box" evidence="1">
    <location>
        <begin position="1"/>
        <end position="41"/>
    </location>
</feature>
<dbReference type="Proteomes" id="UP000807306">
    <property type="component" value="Unassembled WGS sequence"/>
</dbReference>
<dbReference type="OrthoDB" id="3068749at2759"/>
<keyword evidence="3" id="KW-1185">Reference proteome</keyword>
<gene>
    <name evidence="2" type="ORF">CPB83DRAFT_725658</name>
</gene>
<dbReference type="EMBL" id="MU157844">
    <property type="protein sequence ID" value="KAF9529683.1"/>
    <property type="molecule type" value="Genomic_DNA"/>
</dbReference>
<dbReference type="SMART" id="SM00256">
    <property type="entry name" value="FBOX"/>
    <property type="match status" value="1"/>
</dbReference>
<protein>
    <recommendedName>
        <fullName evidence="1">F-box domain-containing protein</fullName>
    </recommendedName>
</protein>
<sequence length="74" mass="8878">LPVELLAEMMQLLDWKDILRLRQLCRRLDTASRERSVWLSIFLPYSAVLPRLFWLEKPLAMHSSAELEKVIVRW</sequence>
<feature type="non-terminal residue" evidence="2">
    <location>
        <position position="1"/>
    </location>
</feature>
<proteinExistence type="predicted"/>
<evidence type="ECO:0000259" key="1">
    <source>
        <dbReference type="PROSITE" id="PS50181"/>
    </source>
</evidence>
<dbReference type="InterPro" id="IPR036047">
    <property type="entry name" value="F-box-like_dom_sf"/>
</dbReference>
<name>A0A9P6JR97_9AGAR</name>
<feature type="non-terminal residue" evidence="2">
    <location>
        <position position="74"/>
    </location>
</feature>
<accession>A0A9P6JR97</accession>
<dbReference type="Pfam" id="PF12937">
    <property type="entry name" value="F-box-like"/>
    <property type="match status" value="1"/>
</dbReference>
<dbReference type="PROSITE" id="PS50181">
    <property type="entry name" value="FBOX"/>
    <property type="match status" value="1"/>
</dbReference>
<reference evidence="2" key="1">
    <citation type="submission" date="2020-11" db="EMBL/GenBank/DDBJ databases">
        <authorList>
            <consortium name="DOE Joint Genome Institute"/>
            <person name="Ahrendt S."/>
            <person name="Riley R."/>
            <person name="Andreopoulos W."/>
            <person name="Labutti K."/>
            <person name="Pangilinan J."/>
            <person name="Ruiz-Duenas F.J."/>
            <person name="Barrasa J.M."/>
            <person name="Sanchez-Garcia M."/>
            <person name="Camarero S."/>
            <person name="Miyauchi S."/>
            <person name="Serrano A."/>
            <person name="Linde D."/>
            <person name="Babiker R."/>
            <person name="Drula E."/>
            <person name="Ayuso-Fernandez I."/>
            <person name="Pacheco R."/>
            <person name="Padilla G."/>
            <person name="Ferreira P."/>
            <person name="Barriuso J."/>
            <person name="Kellner H."/>
            <person name="Castanera R."/>
            <person name="Alfaro M."/>
            <person name="Ramirez L."/>
            <person name="Pisabarro A.G."/>
            <person name="Kuo A."/>
            <person name="Tritt A."/>
            <person name="Lipzen A."/>
            <person name="He G."/>
            <person name="Yan M."/>
            <person name="Ng V."/>
            <person name="Cullen D."/>
            <person name="Martin F."/>
            <person name="Rosso M.-N."/>
            <person name="Henrissat B."/>
            <person name="Hibbett D."/>
            <person name="Martinez A.T."/>
            <person name="Grigoriev I.V."/>
        </authorList>
    </citation>
    <scope>NUCLEOTIDE SEQUENCE</scope>
    <source>
        <strain evidence="2">CBS 506.95</strain>
    </source>
</reference>
<dbReference type="SUPFAM" id="SSF81383">
    <property type="entry name" value="F-box domain"/>
    <property type="match status" value="1"/>
</dbReference>
<dbReference type="Gene3D" id="1.20.1280.50">
    <property type="match status" value="1"/>
</dbReference>
<comment type="caution">
    <text evidence="2">The sequence shown here is derived from an EMBL/GenBank/DDBJ whole genome shotgun (WGS) entry which is preliminary data.</text>
</comment>
<dbReference type="InterPro" id="IPR001810">
    <property type="entry name" value="F-box_dom"/>
</dbReference>
<organism evidence="2 3">
    <name type="scientific">Crepidotus variabilis</name>
    <dbReference type="NCBI Taxonomy" id="179855"/>
    <lineage>
        <taxon>Eukaryota</taxon>
        <taxon>Fungi</taxon>
        <taxon>Dikarya</taxon>
        <taxon>Basidiomycota</taxon>
        <taxon>Agaricomycotina</taxon>
        <taxon>Agaricomycetes</taxon>
        <taxon>Agaricomycetidae</taxon>
        <taxon>Agaricales</taxon>
        <taxon>Agaricineae</taxon>
        <taxon>Crepidotaceae</taxon>
        <taxon>Crepidotus</taxon>
    </lineage>
</organism>
<dbReference type="AlphaFoldDB" id="A0A9P6JR97"/>